<evidence type="ECO:0000313" key="1">
    <source>
        <dbReference type="EMBL" id="CAG4905759.1"/>
    </source>
</evidence>
<gene>
    <name evidence="1" type="ORF">LMG31841_03484</name>
</gene>
<comment type="caution">
    <text evidence="1">The sequence shown here is derived from an EMBL/GenBank/DDBJ whole genome shotgun (WGS) entry which is preliminary data.</text>
</comment>
<proteinExistence type="predicted"/>
<keyword evidence="2" id="KW-1185">Reference proteome</keyword>
<evidence type="ECO:0008006" key="3">
    <source>
        <dbReference type="Google" id="ProtNLM"/>
    </source>
</evidence>
<accession>A0A9N8RY69</accession>
<evidence type="ECO:0000313" key="2">
    <source>
        <dbReference type="Proteomes" id="UP000789704"/>
    </source>
</evidence>
<dbReference type="RefSeq" id="WP_228879193.1">
    <property type="nucleotide sequence ID" value="NZ_CAJQZC010000006.1"/>
</dbReference>
<dbReference type="EMBL" id="CAJQZC010000006">
    <property type="protein sequence ID" value="CAG4905759.1"/>
    <property type="molecule type" value="Genomic_DNA"/>
</dbReference>
<dbReference type="Proteomes" id="UP000789704">
    <property type="component" value="Unassembled WGS sequence"/>
</dbReference>
<reference evidence="1" key="1">
    <citation type="submission" date="2021-04" db="EMBL/GenBank/DDBJ databases">
        <authorList>
            <person name="Vanwijnsberghe S."/>
        </authorList>
    </citation>
    <scope>NUCLEOTIDE SEQUENCE</scope>
    <source>
        <strain evidence="1">LMG 31841</strain>
    </source>
</reference>
<dbReference type="AlphaFoldDB" id="A0A9N8RY69"/>
<sequence length="196" mass="21275">MKNAAPWKPRTFRELSAGLPDVPIEGDARSIIAVIGMARDSHGSLVYPSGCEITNLPRPLLHAHHLDEPLGAVTHATITKAGLHLRAVFASPADPAAKRRIDRIWKSVLSGELACVSGAYDVLPGGGEPNGYGPYGKGWNARRWTLRELSICRQGANPTARITVVTGTEAQVQRVIDQARHEHATRPKDYAKVVRL</sequence>
<organism evidence="1 2">
    <name type="scientific">Paraburkholderia saeva</name>
    <dbReference type="NCBI Taxonomy" id="2777537"/>
    <lineage>
        <taxon>Bacteria</taxon>
        <taxon>Pseudomonadati</taxon>
        <taxon>Pseudomonadota</taxon>
        <taxon>Betaproteobacteria</taxon>
        <taxon>Burkholderiales</taxon>
        <taxon>Burkholderiaceae</taxon>
        <taxon>Paraburkholderia</taxon>
    </lineage>
</organism>
<protein>
    <recommendedName>
        <fullName evidence="3">Phage prohead protein</fullName>
    </recommendedName>
</protein>
<name>A0A9N8RY69_9BURK</name>